<evidence type="ECO:0000256" key="11">
    <source>
        <dbReference type="ARBA" id="ARBA00023152"/>
    </source>
</evidence>
<evidence type="ECO:0000313" key="15">
    <source>
        <dbReference type="EMBL" id="KAL2486230.1"/>
    </source>
</evidence>
<comment type="pathway">
    <text evidence="2 13">Carbohydrate degradation; glycolysis; pyruvate from D-glyceraldehyde 3-phosphate: step 5/5.</text>
</comment>
<comment type="similarity">
    <text evidence="3 13">Belongs to the pyruvate kinase family.</text>
</comment>
<evidence type="ECO:0000256" key="4">
    <source>
        <dbReference type="ARBA" id="ARBA00012142"/>
    </source>
</evidence>
<accession>A0ABD1RCU2</accession>
<evidence type="ECO:0000256" key="3">
    <source>
        <dbReference type="ARBA" id="ARBA00008663"/>
    </source>
</evidence>
<keyword evidence="12 15" id="KW-0670">Pyruvate</keyword>
<keyword evidence="5 13" id="KW-0808">Transferase</keyword>
<keyword evidence="7" id="KW-0547">Nucleotide-binding</keyword>
<dbReference type="Proteomes" id="UP001604336">
    <property type="component" value="Unassembled WGS sequence"/>
</dbReference>
<dbReference type="SUPFAM" id="SSF51621">
    <property type="entry name" value="Phosphoenolpyruvate/pyruvate domain"/>
    <property type="match status" value="1"/>
</dbReference>
<keyword evidence="6" id="KW-0479">Metal-binding</keyword>
<evidence type="ECO:0000256" key="7">
    <source>
        <dbReference type="ARBA" id="ARBA00022741"/>
    </source>
</evidence>
<dbReference type="InterPro" id="IPR040442">
    <property type="entry name" value="Pyrv_kinase-like_dom_sf"/>
</dbReference>
<evidence type="ECO:0000256" key="8">
    <source>
        <dbReference type="ARBA" id="ARBA00022777"/>
    </source>
</evidence>
<evidence type="ECO:0000256" key="13">
    <source>
        <dbReference type="RuleBase" id="RU000504"/>
    </source>
</evidence>
<dbReference type="GO" id="GO:0046872">
    <property type="term" value="F:metal ion binding"/>
    <property type="evidence" value="ECO:0007669"/>
    <property type="project" value="UniProtKB-KW"/>
</dbReference>
<dbReference type="InterPro" id="IPR001697">
    <property type="entry name" value="Pyr_Knase"/>
</dbReference>
<evidence type="ECO:0000256" key="1">
    <source>
        <dbReference type="ARBA" id="ARBA00001958"/>
    </source>
</evidence>
<evidence type="ECO:0000256" key="12">
    <source>
        <dbReference type="ARBA" id="ARBA00023317"/>
    </source>
</evidence>
<sequence>MHLDFVAGHADMVGISFVRDVHDIVVLPQVLAKRKIWNLGVILKIETKDGFENMPLLLLEAMKFPYPLGVMSARGDLAMECGWEKLADIQEEIISICNAAHVPVI</sequence>
<dbReference type="Pfam" id="PF00224">
    <property type="entry name" value="PK"/>
    <property type="match status" value="1"/>
</dbReference>
<evidence type="ECO:0000256" key="10">
    <source>
        <dbReference type="ARBA" id="ARBA00022842"/>
    </source>
</evidence>
<comment type="catalytic activity">
    <reaction evidence="13">
        <text>pyruvate + ATP = phosphoenolpyruvate + ADP + H(+)</text>
        <dbReference type="Rhea" id="RHEA:18157"/>
        <dbReference type="ChEBI" id="CHEBI:15361"/>
        <dbReference type="ChEBI" id="CHEBI:15378"/>
        <dbReference type="ChEBI" id="CHEBI:30616"/>
        <dbReference type="ChEBI" id="CHEBI:58702"/>
        <dbReference type="ChEBI" id="CHEBI:456216"/>
        <dbReference type="EC" id="2.7.1.40"/>
    </reaction>
</comment>
<keyword evidence="9" id="KW-0067">ATP-binding</keyword>
<dbReference type="GO" id="GO:0005524">
    <property type="term" value="F:ATP binding"/>
    <property type="evidence" value="ECO:0007669"/>
    <property type="project" value="UniProtKB-KW"/>
</dbReference>
<name>A0ABD1RCU2_9LAMI</name>
<evidence type="ECO:0000259" key="14">
    <source>
        <dbReference type="Pfam" id="PF00224"/>
    </source>
</evidence>
<dbReference type="InterPro" id="IPR015813">
    <property type="entry name" value="Pyrv/PenolPyrv_kinase-like_dom"/>
</dbReference>
<dbReference type="InterPro" id="IPR015793">
    <property type="entry name" value="Pyrv_Knase_brl"/>
</dbReference>
<comment type="cofactor">
    <cofactor evidence="1">
        <name>K(+)</name>
        <dbReference type="ChEBI" id="CHEBI:29103"/>
    </cofactor>
</comment>
<reference evidence="16" key="1">
    <citation type="submission" date="2024-07" db="EMBL/GenBank/DDBJ databases">
        <title>Two chromosome-level genome assemblies of Korean endemic species Abeliophyllum distichum and Forsythia ovata (Oleaceae).</title>
        <authorList>
            <person name="Jang H."/>
        </authorList>
    </citation>
    <scope>NUCLEOTIDE SEQUENCE [LARGE SCALE GENOMIC DNA]</scope>
</reference>
<dbReference type="PRINTS" id="PR01050">
    <property type="entry name" value="PYRUVTKNASE"/>
</dbReference>
<comment type="caution">
    <text evidence="15">The sequence shown here is derived from an EMBL/GenBank/DDBJ whole genome shotgun (WGS) entry which is preliminary data.</text>
</comment>
<dbReference type="AlphaFoldDB" id="A0ABD1RCU2"/>
<keyword evidence="10 13" id="KW-0460">Magnesium</keyword>
<keyword evidence="11 13" id="KW-0324">Glycolysis</keyword>
<evidence type="ECO:0000256" key="6">
    <source>
        <dbReference type="ARBA" id="ARBA00022723"/>
    </source>
</evidence>
<evidence type="ECO:0000256" key="2">
    <source>
        <dbReference type="ARBA" id="ARBA00004997"/>
    </source>
</evidence>
<keyword evidence="16" id="KW-1185">Reference proteome</keyword>
<dbReference type="EC" id="2.7.1.40" evidence="4 13"/>
<evidence type="ECO:0000256" key="5">
    <source>
        <dbReference type="ARBA" id="ARBA00022679"/>
    </source>
</evidence>
<proteinExistence type="inferred from homology"/>
<evidence type="ECO:0000256" key="9">
    <source>
        <dbReference type="ARBA" id="ARBA00022840"/>
    </source>
</evidence>
<keyword evidence="8 13" id="KW-0418">Kinase</keyword>
<dbReference type="GO" id="GO:0016301">
    <property type="term" value="F:kinase activity"/>
    <property type="evidence" value="ECO:0007669"/>
    <property type="project" value="UniProtKB-KW"/>
</dbReference>
<gene>
    <name evidence="15" type="ORF">Adt_30986</name>
</gene>
<protein>
    <recommendedName>
        <fullName evidence="4 13">Pyruvate kinase</fullName>
        <ecNumber evidence="4 13">2.7.1.40</ecNumber>
    </recommendedName>
</protein>
<dbReference type="Gene3D" id="3.20.20.60">
    <property type="entry name" value="Phosphoenolpyruvate-binding domains"/>
    <property type="match status" value="1"/>
</dbReference>
<dbReference type="GO" id="GO:0004743">
    <property type="term" value="F:pyruvate kinase activity"/>
    <property type="evidence" value="ECO:0007669"/>
    <property type="project" value="UniProtKB-EC"/>
</dbReference>
<feature type="domain" description="Pyruvate kinase barrel" evidence="14">
    <location>
        <begin position="9"/>
        <end position="105"/>
    </location>
</feature>
<dbReference type="EMBL" id="JBFOLK010000009">
    <property type="protein sequence ID" value="KAL2486230.1"/>
    <property type="molecule type" value="Genomic_DNA"/>
</dbReference>
<dbReference type="PANTHER" id="PTHR11817">
    <property type="entry name" value="PYRUVATE KINASE"/>
    <property type="match status" value="1"/>
</dbReference>
<evidence type="ECO:0000313" key="16">
    <source>
        <dbReference type="Proteomes" id="UP001604336"/>
    </source>
</evidence>
<organism evidence="15 16">
    <name type="scientific">Abeliophyllum distichum</name>
    <dbReference type="NCBI Taxonomy" id="126358"/>
    <lineage>
        <taxon>Eukaryota</taxon>
        <taxon>Viridiplantae</taxon>
        <taxon>Streptophyta</taxon>
        <taxon>Embryophyta</taxon>
        <taxon>Tracheophyta</taxon>
        <taxon>Spermatophyta</taxon>
        <taxon>Magnoliopsida</taxon>
        <taxon>eudicotyledons</taxon>
        <taxon>Gunneridae</taxon>
        <taxon>Pentapetalae</taxon>
        <taxon>asterids</taxon>
        <taxon>lamiids</taxon>
        <taxon>Lamiales</taxon>
        <taxon>Oleaceae</taxon>
        <taxon>Forsythieae</taxon>
        <taxon>Abeliophyllum</taxon>
    </lineage>
</organism>